<name>A0A1H8HVG1_9RHOB</name>
<dbReference type="GO" id="GO:0030170">
    <property type="term" value="F:pyridoxal phosphate binding"/>
    <property type="evidence" value="ECO:0007669"/>
    <property type="project" value="UniProtKB-UniRule"/>
</dbReference>
<comment type="similarity">
    <text evidence="2 4">Belongs to the pyridoxal phosphate-binding protein YggS/PROSC family.</text>
</comment>
<dbReference type="InterPro" id="IPR001608">
    <property type="entry name" value="Ala_racemase_N"/>
</dbReference>
<evidence type="ECO:0000256" key="2">
    <source>
        <dbReference type="HAMAP-Rule" id="MF_02087"/>
    </source>
</evidence>
<evidence type="ECO:0000256" key="3">
    <source>
        <dbReference type="PIRSR" id="PIRSR004848-1"/>
    </source>
</evidence>
<dbReference type="PANTHER" id="PTHR10146">
    <property type="entry name" value="PROLINE SYNTHETASE CO-TRANSCRIBED BACTERIAL HOMOLOG PROTEIN"/>
    <property type="match status" value="1"/>
</dbReference>
<dbReference type="NCBIfam" id="TIGR00044">
    <property type="entry name" value="YggS family pyridoxal phosphate-dependent enzyme"/>
    <property type="match status" value="1"/>
</dbReference>
<keyword evidence="7" id="KW-1185">Reference proteome</keyword>
<dbReference type="Proteomes" id="UP000199585">
    <property type="component" value="Unassembled WGS sequence"/>
</dbReference>
<feature type="modified residue" description="N6-(pyridoxal phosphate)lysine" evidence="2 3">
    <location>
        <position position="34"/>
    </location>
</feature>
<gene>
    <name evidence="6" type="ORF">SAMN04488003_12241</name>
</gene>
<organism evidence="6 7">
    <name type="scientific">Loktanella fryxellensis</name>
    <dbReference type="NCBI Taxonomy" id="245187"/>
    <lineage>
        <taxon>Bacteria</taxon>
        <taxon>Pseudomonadati</taxon>
        <taxon>Pseudomonadota</taxon>
        <taxon>Alphaproteobacteria</taxon>
        <taxon>Rhodobacterales</taxon>
        <taxon>Roseobacteraceae</taxon>
        <taxon>Loktanella</taxon>
    </lineage>
</organism>
<accession>A0A1H8HVG1</accession>
<protein>
    <recommendedName>
        <fullName evidence="2">Pyridoxal phosphate homeostasis protein</fullName>
        <shortName evidence="2">PLP homeostasis protein</shortName>
    </recommendedName>
</protein>
<feature type="domain" description="Alanine racemase N-terminal" evidence="5">
    <location>
        <begin position="5"/>
        <end position="217"/>
    </location>
</feature>
<comment type="cofactor">
    <cofactor evidence="3">
        <name>pyridoxal 5'-phosphate</name>
        <dbReference type="ChEBI" id="CHEBI:597326"/>
    </cofactor>
</comment>
<dbReference type="EMBL" id="FOCI01000022">
    <property type="protein sequence ID" value="SEN59965.1"/>
    <property type="molecule type" value="Genomic_DNA"/>
</dbReference>
<sequence length="220" mass="23196">MKGMSLEAIAARAAQAATKAGRAVQDVTVIAVSKVQPDDRVRAVLDSGHRTFGENKVQEAQGKWPGFRADFGHVAVHLIGPLQTNKARAAMDLFDAIHTVDRPKLVHTMARLAQDMGRCPDLFIQVNTGAEPQKAGALPEETDSLIASARAADLPVRGLMCIPPVDADPAPHFAMLADMAARNGLSGLSMGMSDDFEVAIAHGATHIRVGSAIFGARTTG</sequence>
<dbReference type="Pfam" id="PF01168">
    <property type="entry name" value="Ala_racemase_N"/>
    <property type="match status" value="1"/>
</dbReference>
<dbReference type="HAMAP" id="MF_02087">
    <property type="entry name" value="PLP_homeostasis"/>
    <property type="match status" value="1"/>
</dbReference>
<dbReference type="Gene3D" id="3.20.20.10">
    <property type="entry name" value="Alanine racemase"/>
    <property type="match status" value="1"/>
</dbReference>
<reference evidence="6 7" key="1">
    <citation type="submission" date="2016-10" db="EMBL/GenBank/DDBJ databases">
        <authorList>
            <person name="de Groot N.N."/>
        </authorList>
    </citation>
    <scope>NUCLEOTIDE SEQUENCE [LARGE SCALE GENOMIC DNA]</scope>
    <source>
        <strain evidence="6 7">DSM 16213</strain>
    </source>
</reference>
<comment type="function">
    <text evidence="2">Pyridoxal 5'-phosphate (PLP)-binding protein, which is involved in PLP homeostasis.</text>
</comment>
<dbReference type="CDD" id="cd00635">
    <property type="entry name" value="PLPDE_III_YBL036c_like"/>
    <property type="match status" value="1"/>
</dbReference>
<dbReference type="FunFam" id="3.20.20.10:FF:000018">
    <property type="entry name" value="Pyridoxal phosphate homeostasis protein"/>
    <property type="match status" value="1"/>
</dbReference>
<keyword evidence="1 2" id="KW-0663">Pyridoxal phosphate</keyword>
<evidence type="ECO:0000313" key="7">
    <source>
        <dbReference type="Proteomes" id="UP000199585"/>
    </source>
</evidence>
<dbReference type="SUPFAM" id="SSF51419">
    <property type="entry name" value="PLP-binding barrel"/>
    <property type="match status" value="1"/>
</dbReference>
<dbReference type="PIRSF" id="PIRSF004848">
    <property type="entry name" value="YBL036c_PLPDEIII"/>
    <property type="match status" value="1"/>
</dbReference>
<evidence type="ECO:0000256" key="4">
    <source>
        <dbReference type="RuleBase" id="RU004514"/>
    </source>
</evidence>
<dbReference type="AlphaFoldDB" id="A0A1H8HVG1"/>
<proteinExistence type="inferred from homology"/>
<dbReference type="STRING" id="245187.SAMN04488003_12241"/>
<dbReference type="InterPro" id="IPR011078">
    <property type="entry name" value="PyrdxlP_homeostasis"/>
</dbReference>
<dbReference type="InterPro" id="IPR029066">
    <property type="entry name" value="PLP-binding_barrel"/>
</dbReference>
<dbReference type="PANTHER" id="PTHR10146:SF14">
    <property type="entry name" value="PYRIDOXAL PHOSPHATE HOMEOSTASIS PROTEIN"/>
    <property type="match status" value="1"/>
</dbReference>
<evidence type="ECO:0000313" key="6">
    <source>
        <dbReference type="EMBL" id="SEN59965.1"/>
    </source>
</evidence>
<evidence type="ECO:0000259" key="5">
    <source>
        <dbReference type="Pfam" id="PF01168"/>
    </source>
</evidence>
<evidence type="ECO:0000256" key="1">
    <source>
        <dbReference type="ARBA" id="ARBA00022898"/>
    </source>
</evidence>